<name>A0A7W9KFI3_9PSEU</name>
<sequence>MTQVDETAQNEVGHTHNDLSGGWLRPAVFGAMDGLVTNISLVAGVGGGGASSHVIVLTGMAGLVAGAFSMALGEYASVQTQNDSVQAEVATERRELRENPAAEKAELVQMFAEMGLTEETARQVAEEIHADEELAVRVHIEQELGVNPEDQPSPLVAAISSFLCFSIGALFPLLPFLFGWESLLAGLGIGGIGLFAAGAVVARFTTRPWWFNGVRQLLFGVIAAGATYLVGLLIGVTAAG</sequence>
<dbReference type="InterPro" id="IPR008217">
    <property type="entry name" value="Ccc1_fam"/>
</dbReference>
<comment type="caution">
    <text evidence="6">The sequence shown here is derived from an EMBL/GenBank/DDBJ whole genome shotgun (WGS) entry which is preliminary data.</text>
</comment>
<evidence type="ECO:0000313" key="7">
    <source>
        <dbReference type="Proteomes" id="UP000585638"/>
    </source>
</evidence>
<evidence type="ECO:0000256" key="4">
    <source>
        <dbReference type="ARBA" id="ARBA00023136"/>
    </source>
</evidence>
<evidence type="ECO:0000313" key="6">
    <source>
        <dbReference type="EMBL" id="MBB5891475.1"/>
    </source>
</evidence>
<protein>
    <submittedName>
        <fullName evidence="6">VIT1/CCC1 family predicted Fe2+/Mn2+ transporter</fullName>
    </submittedName>
</protein>
<evidence type="ECO:0000256" key="2">
    <source>
        <dbReference type="ARBA" id="ARBA00022692"/>
    </source>
</evidence>
<feature type="transmembrane region" description="Helical" evidence="5">
    <location>
        <begin position="155"/>
        <end position="178"/>
    </location>
</feature>
<gene>
    <name evidence="6" type="ORF">BJ998_002671</name>
</gene>
<feature type="transmembrane region" description="Helical" evidence="5">
    <location>
        <begin position="184"/>
        <end position="205"/>
    </location>
</feature>
<dbReference type="GO" id="GO:0012505">
    <property type="term" value="C:endomembrane system"/>
    <property type="evidence" value="ECO:0007669"/>
    <property type="project" value="UniProtKB-SubCell"/>
</dbReference>
<reference evidence="6 7" key="1">
    <citation type="submission" date="2020-08" db="EMBL/GenBank/DDBJ databases">
        <title>Sequencing the genomes of 1000 actinobacteria strains.</title>
        <authorList>
            <person name="Klenk H.-P."/>
        </authorList>
    </citation>
    <scope>NUCLEOTIDE SEQUENCE [LARGE SCALE GENOMIC DNA]</scope>
    <source>
        <strain evidence="6 7">DSM 43851</strain>
    </source>
</reference>
<dbReference type="GO" id="GO:0005384">
    <property type="term" value="F:manganese ion transmembrane transporter activity"/>
    <property type="evidence" value="ECO:0007669"/>
    <property type="project" value="InterPro"/>
</dbReference>
<evidence type="ECO:0000256" key="5">
    <source>
        <dbReference type="SAM" id="Phobius"/>
    </source>
</evidence>
<accession>A0A7W9KFI3</accession>
<dbReference type="PANTHER" id="PTHR31851">
    <property type="entry name" value="FE(2+)/MN(2+) TRANSPORTER PCL1"/>
    <property type="match status" value="1"/>
</dbReference>
<keyword evidence="3 5" id="KW-1133">Transmembrane helix</keyword>
<dbReference type="Proteomes" id="UP000585638">
    <property type="component" value="Unassembled WGS sequence"/>
</dbReference>
<comment type="subcellular location">
    <subcellularLocation>
        <location evidence="1">Endomembrane system</location>
        <topology evidence="1">Multi-pass membrane protein</topology>
    </subcellularLocation>
</comment>
<evidence type="ECO:0000256" key="3">
    <source>
        <dbReference type="ARBA" id="ARBA00022989"/>
    </source>
</evidence>
<dbReference type="Pfam" id="PF01988">
    <property type="entry name" value="VIT1"/>
    <property type="match status" value="1"/>
</dbReference>
<keyword evidence="7" id="KW-1185">Reference proteome</keyword>
<proteinExistence type="predicted"/>
<keyword evidence="4 5" id="KW-0472">Membrane</keyword>
<dbReference type="GO" id="GO:0030026">
    <property type="term" value="P:intracellular manganese ion homeostasis"/>
    <property type="evidence" value="ECO:0007669"/>
    <property type="project" value="InterPro"/>
</dbReference>
<dbReference type="RefSeq" id="WP_312890087.1">
    <property type="nucleotide sequence ID" value="NZ_BAAAWY010000095.1"/>
</dbReference>
<organism evidence="6 7">
    <name type="scientific">Kutzneria kofuensis</name>
    <dbReference type="NCBI Taxonomy" id="103725"/>
    <lineage>
        <taxon>Bacteria</taxon>
        <taxon>Bacillati</taxon>
        <taxon>Actinomycetota</taxon>
        <taxon>Actinomycetes</taxon>
        <taxon>Pseudonocardiales</taxon>
        <taxon>Pseudonocardiaceae</taxon>
        <taxon>Kutzneria</taxon>
    </lineage>
</organism>
<dbReference type="EMBL" id="JACHIR010000001">
    <property type="protein sequence ID" value="MBB5891475.1"/>
    <property type="molecule type" value="Genomic_DNA"/>
</dbReference>
<evidence type="ECO:0000256" key="1">
    <source>
        <dbReference type="ARBA" id="ARBA00004127"/>
    </source>
</evidence>
<feature type="transmembrane region" description="Helical" evidence="5">
    <location>
        <begin position="217"/>
        <end position="239"/>
    </location>
</feature>
<keyword evidence="2 5" id="KW-0812">Transmembrane</keyword>
<dbReference type="AlphaFoldDB" id="A0A7W9KFI3"/>